<feature type="domain" description="F-box" evidence="1">
    <location>
        <begin position="41"/>
        <end position="70"/>
    </location>
</feature>
<dbReference type="EMBL" id="CAJPIZ010004931">
    <property type="protein sequence ID" value="CAG2108098.1"/>
    <property type="molecule type" value="Genomic_DNA"/>
</dbReference>
<gene>
    <name evidence="2" type="ORF">OSB1V03_LOCUS8093</name>
</gene>
<dbReference type="EMBL" id="OC859506">
    <property type="protein sequence ID" value="CAD7627668.1"/>
    <property type="molecule type" value="Genomic_DNA"/>
</dbReference>
<dbReference type="InterPro" id="IPR032675">
    <property type="entry name" value="LRR_dom_sf"/>
</dbReference>
<dbReference type="Gene3D" id="3.80.10.10">
    <property type="entry name" value="Ribonuclease Inhibitor"/>
    <property type="match status" value="1"/>
</dbReference>
<dbReference type="InterPro" id="IPR036047">
    <property type="entry name" value="F-box-like_dom_sf"/>
</dbReference>
<dbReference type="AlphaFoldDB" id="A0A7R9KQS7"/>
<evidence type="ECO:0000259" key="1">
    <source>
        <dbReference type="Pfam" id="PF00646"/>
    </source>
</evidence>
<dbReference type="InterPro" id="IPR001810">
    <property type="entry name" value="F-box_dom"/>
</dbReference>
<reference evidence="2" key="1">
    <citation type="submission" date="2020-11" db="EMBL/GenBank/DDBJ databases">
        <authorList>
            <person name="Tran Van P."/>
        </authorList>
    </citation>
    <scope>NUCLEOTIDE SEQUENCE</scope>
</reference>
<name>A0A7R9KQS7_9ACAR</name>
<organism evidence="2">
    <name type="scientific">Medioppia subpectinata</name>
    <dbReference type="NCBI Taxonomy" id="1979941"/>
    <lineage>
        <taxon>Eukaryota</taxon>
        <taxon>Metazoa</taxon>
        <taxon>Ecdysozoa</taxon>
        <taxon>Arthropoda</taxon>
        <taxon>Chelicerata</taxon>
        <taxon>Arachnida</taxon>
        <taxon>Acari</taxon>
        <taxon>Acariformes</taxon>
        <taxon>Sarcoptiformes</taxon>
        <taxon>Oribatida</taxon>
        <taxon>Brachypylina</taxon>
        <taxon>Oppioidea</taxon>
        <taxon>Oppiidae</taxon>
        <taxon>Medioppia</taxon>
    </lineage>
</organism>
<dbReference type="SUPFAM" id="SSF52047">
    <property type="entry name" value="RNI-like"/>
    <property type="match status" value="1"/>
</dbReference>
<accession>A0A7R9KQS7</accession>
<protein>
    <recommendedName>
        <fullName evidence="1">F-box domain-containing protein</fullName>
    </recommendedName>
</protein>
<dbReference type="OrthoDB" id="3219396at2759"/>
<sequence>MDMIQQMKHLKTSLESANDGNKDNKQQPQMYAKNSMDRFGDDLCALIVSYLSLEDRFRCECVSKQFQRTVFGSVVDITLNEKTLYKKLNYQILTRIAIKCPNIRSIEMKALKSKYSVESLKVLDIFRDNCRHLRQIYYNFRKIIGEFESLITGINSANENQSLDRCLQLSRLRVNSLSDVFHISSADVSQQLLAKNLHKFSFNYKSSDNNVLLSAFVAHNQSLKSLVIVMSDENHETLTEMCGQLSRLTQLRELNFNITIMNGENSLSDSLRTIGLNCKQLQRLTLGLMTSCEQISDQILISLAFFSRLKRLDLTLFAAIDHKSLEPLKLCHRLTHLTLYLHSNDINFEQISAKYLPRIQYLSIISPNLLIKNKALKAISKLLTLKSLLIMSSSNSSSGSGALSASIRFASSFFCHSAVMTTSGGANSGSATNSRFGSPISFRANHRNGFSKL</sequence>
<evidence type="ECO:0000313" key="2">
    <source>
        <dbReference type="EMBL" id="CAD7627668.1"/>
    </source>
</evidence>
<dbReference type="Proteomes" id="UP000759131">
    <property type="component" value="Unassembled WGS sequence"/>
</dbReference>
<dbReference type="SUPFAM" id="SSF81383">
    <property type="entry name" value="F-box domain"/>
    <property type="match status" value="1"/>
</dbReference>
<proteinExistence type="predicted"/>
<dbReference type="Pfam" id="PF00646">
    <property type="entry name" value="F-box"/>
    <property type="match status" value="1"/>
</dbReference>
<keyword evidence="3" id="KW-1185">Reference proteome</keyword>
<evidence type="ECO:0000313" key="3">
    <source>
        <dbReference type="Proteomes" id="UP000759131"/>
    </source>
</evidence>